<reference evidence="7 8" key="1">
    <citation type="journal article" date="2021" name="Genome Biol.">
        <title>AFLAP: assembly-free linkage analysis pipeline using k-mers from genome sequencing data.</title>
        <authorList>
            <person name="Fletcher K."/>
            <person name="Zhang L."/>
            <person name="Gil J."/>
            <person name="Han R."/>
            <person name="Cavanaugh K."/>
            <person name="Michelmore R."/>
        </authorList>
    </citation>
    <scope>NUCLEOTIDE SEQUENCE [LARGE SCALE GENOMIC DNA]</scope>
    <source>
        <strain evidence="7 8">SF5</strain>
    </source>
</reference>
<evidence type="ECO:0000313" key="7">
    <source>
        <dbReference type="EMBL" id="TDH73195.1"/>
    </source>
</evidence>
<evidence type="ECO:0000313" key="8">
    <source>
        <dbReference type="Proteomes" id="UP000294530"/>
    </source>
</evidence>
<dbReference type="InterPro" id="IPR018499">
    <property type="entry name" value="Tetraspanin/Peripherin"/>
</dbReference>
<comment type="subcellular location">
    <subcellularLocation>
        <location evidence="1">Membrane</location>
        <topology evidence="1">Multi-pass membrane protein</topology>
    </subcellularLocation>
</comment>
<keyword evidence="3 6" id="KW-1133">Transmembrane helix</keyword>
<comment type="caution">
    <text evidence="7">The sequence shown here is derived from an EMBL/GenBank/DDBJ whole genome shotgun (WGS) entry which is preliminary data.</text>
</comment>
<feature type="transmembrane region" description="Helical" evidence="6">
    <location>
        <begin position="263"/>
        <end position="285"/>
    </location>
</feature>
<evidence type="ECO:0000256" key="4">
    <source>
        <dbReference type="ARBA" id="ARBA00023136"/>
    </source>
</evidence>
<feature type="transmembrane region" description="Helical" evidence="6">
    <location>
        <begin position="55"/>
        <end position="82"/>
    </location>
</feature>
<dbReference type="PRINTS" id="PR00259">
    <property type="entry name" value="TMFOUR"/>
</dbReference>
<dbReference type="RefSeq" id="XP_067822694.1">
    <property type="nucleotide sequence ID" value="XM_067967790.1"/>
</dbReference>
<dbReference type="AlphaFoldDB" id="A0A976NYZ1"/>
<evidence type="ECO:0000256" key="1">
    <source>
        <dbReference type="ARBA" id="ARBA00004141"/>
    </source>
</evidence>
<dbReference type="OrthoDB" id="70673at2759"/>
<gene>
    <name evidence="7" type="ORF">CCR75_009751</name>
</gene>
<name>A0A976NYZ1_BRELC</name>
<dbReference type="GO" id="GO:0016020">
    <property type="term" value="C:membrane"/>
    <property type="evidence" value="ECO:0007669"/>
    <property type="project" value="UniProtKB-SubCell"/>
</dbReference>
<organism evidence="7 8">
    <name type="scientific">Bremia lactucae</name>
    <name type="common">Lettuce downy mildew</name>
    <dbReference type="NCBI Taxonomy" id="4779"/>
    <lineage>
        <taxon>Eukaryota</taxon>
        <taxon>Sar</taxon>
        <taxon>Stramenopiles</taxon>
        <taxon>Oomycota</taxon>
        <taxon>Peronosporomycetes</taxon>
        <taxon>Peronosporales</taxon>
        <taxon>Peronosporaceae</taxon>
        <taxon>Bremia</taxon>
    </lineage>
</organism>
<keyword evidence="8" id="KW-1185">Reference proteome</keyword>
<feature type="region of interest" description="Disordered" evidence="5">
    <location>
        <begin position="295"/>
        <end position="314"/>
    </location>
</feature>
<proteinExistence type="predicted"/>
<evidence type="ECO:0000256" key="2">
    <source>
        <dbReference type="ARBA" id="ARBA00022692"/>
    </source>
</evidence>
<evidence type="ECO:0000256" key="3">
    <source>
        <dbReference type="ARBA" id="ARBA00022989"/>
    </source>
</evidence>
<keyword evidence="2 6" id="KW-0812">Transmembrane</keyword>
<evidence type="ECO:0000256" key="6">
    <source>
        <dbReference type="SAM" id="Phobius"/>
    </source>
</evidence>
<evidence type="ECO:0000256" key="5">
    <source>
        <dbReference type="SAM" id="MobiDB-lite"/>
    </source>
</evidence>
<accession>A0A976NYZ1</accession>
<keyword evidence="4 6" id="KW-0472">Membrane</keyword>
<dbReference type="EMBL" id="SHOA02000001">
    <property type="protein sequence ID" value="TDH73195.1"/>
    <property type="molecule type" value="Genomic_DNA"/>
</dbReference>
<sequence>MEERDGTQSIGNVAEVLILLLNMAFMVVGCLLVYFSHRVETSGWMDAFQSDFEWIGSSTLTFLLVLGAIVIALAAFGCLGALLHQKLLLTIYAMVLFVTIILFIVVAVGATTANSKADDWGMKVYPTTDQEASLGANFNKLYCYAQIPYYCEDASVNSVLDMFNVSLSGYFTDSTTNFSRVCGTMSLPVIYDSCAVCDLIPQYSRYSVVLDWIKASCPRSPTNQVWCGDFLLTTTAAGDMFTNAPFMECRITFYDLVKKWTNVVTVGSFVSIVAAVMVLVITGALRSRVRAASQDKPALPAPVPPHQFRDQNPGLSQCSTNNNFSMRSNVTYNPNAGRRRYNSPY</sequence>
<protein>
    <recommendedName>
        <fullName evidence="9">Tetraspanin</fullName>
    </recommendedName>
</protein>
<dbReference type="GeneID" id="94353461"/>
<dbReference type="Proteomes" id="UP000294530">
    <property type="component" value="Unassembled WGS sequence"/>
</dbReference>
<feature type="transmembrane region" description="Helical" evidence="6">
    <location>
        <begin position="89"/>
        <end position="110"/>
    </location>
</feature>
<dbReference type="KEGG" id="blac:94353461"/>
<feature type="transmembrane region" description="Helical" evidence="6">
    <location>
        <begin position="12"/>
        <end position="35"/>
    </location>
</feature>
<dbReference type="Pfam" id="PF00335">
    <property type="entry name" value="Tetraspanin"/>
    <property type="match status" value="1"/>
</dbReference>
<evidence type="ECO:0008006" key="9">
    <source>
        <dbReference type="Google" id="ProtNLM"/>
    </source>
</evidence>
<dbReference type="PROSITE" id="PS51257">
    <property type="entry name" value="PROKAR_LIPOPROTEIN"/>
    <property type="match status" value="1"/>
</dbReference>